<keyword evidence="2" id="KW-1003">Cell membrane</keyword>
<dbReference type="InterPro" id="IPR018704">
    <property type="entry name" value="SecYEG/CpoB_TPR"/>
</dbReference>
<evidence type="ECO:0000256" key="6">
    <source>
        <dbReference type="ARBA" id="ARBA00023186"/>
    </source>
</evidence>
<dbReference type="OrthoDB" id="8521102at2"/>
<proteinExistence type="inferred from homology"/>
<evidence type="ECO:0000256" key="4">
    <source>
        <dbReference type="ARBA" id="ARBA00022989"/>
    </source>
</evidence>
<dbReference type="Gene3D" id="1.25.40.10">
    <property type="entry name" value="Tetratricopeptide repeat domain"/>
    <property type="match status" value="1"/>
</dbReference>
<dbReference type="GO" id="GO:0044877">
    <property type="term" value="F:protein-containing complex binding"/>
    <property type="evidence" value="ECO:0007669"/>
    <property type="project" value="InterPro"/>
</dbReference>
<evidence type="ECO:0000256" key="9">
    <source>
        <dbReference type="SAM" id="Phobius"/>
    </source>
</evidence>
<dbReference type="SUPFAM" id="SSF48452">
    <property type="entry name" value="TPR-like"/>
    <property type="match status" value="1"/>
</dbReference>
<dbReference type="RefSeq" id="WP_090288432.1">
    <property type="nucleotide sequence ID" value="NZ_FMWO01000102.1"/>
</dbReference>
<dbReference type="PIRSF" id="PIRSF006170">
    <property type="entry name" value="YfgM"/>
    <property type="match status" value="1"/>
</dbReference>
<organism evidence="11 12">
    <name type="scientific">Nitrosomonas mobilis</name>
    <dbReference type="NCBI Taxonomy" id="51642"/>
    <lineage>
        <taxon>Bacteria</taxon>
        <taxon>Pseudomonadati</taxon>
        <taxon>Pseudomonadota</taxon>
        <taxon>Betaproteobacteria</taxon>
        <taxon>Nitrosomonadales</taxon>
        <taxon>Nitrosomonadaceae</taxon>
        <taxon>Nitrosomonas</taxon>
    </lineage>
</organism>
<comment type="subcellular location">
    <subcellularLocation>
        <location evidence="1">Cell membrane</location>
        <topology evidence="1">Single-pass type II membrane protein</topology>
    </subcellularLocation>
</comment>
<dbReference type="STRING" id="51642.NSMM_90019"/>
<evidence type="ECO:0000259" key="10">
    <source>
        <dbReference type="Pfam" id="PF09976"/>
    </source>
</evidence>
<dbReference type="InterPro" id="IPR011990">
    <property type="entry name" value="TPR-like_helical_dom_sf"/>
</dbReference>
<evidence type="ECO:0000313" key="12">
    <source>
        <dbReference type="Proteomes" id="UP000198729"/>
    </source>
</evidence>
<evidence type="ECO:0000256" key="2">
    <source>
        <dbReference type="ARBA" id="ARBA00022475"/>
    </source>
</evidence>
<keyword evidence="12" id="KW-1185">Reference proteome</keyword>
<dbReference type="Pfam" id="PF09976">
    <property type="entry name" value="TPR_21"/>
    <property type="match status" value="1"/>
</dbReference>
<accession>A0A1G5SIY5</accession>
<keyword evidence="6" id="KW-0143">Chaperone</keyword>
<evidence type="ECO:0000256" key="3">
    <source>
        <dbReference type="ARBA" id="ARBA00022692"/>
    </source>
</evidence>
<dbReference type="PANTHER" id="PTHR38035:SF1">
    <property type="entry name" value="ANCILLARY SECYEG TRANSLOCON SUBUNIT"/>
    <property type="match status" value="1"/>
</dbReference>
<feature type="domain" description="Ancillary SecYEG translocon subunit/Cell division coordinator CpoB TPR" evidence="10">
    <location>
        <begin position="16"/>
        <end position="210"/>
    </location>
</feature>
<reference evidence="11 12" key="1">
    <citation type="submission" date="2016-10" db="EMBL/GenBank/DDBJ databases">
        <authorList>
            <person name="de Groot N.N."/>
        </authorList>
    </citation>
    <scope>NUCLEOTIDE SEQUENCE [LARGE SCALE GENOMIC DNA]</scope>
    <source>
        <strain evidence="11">1</strain>
    </source>
</reference>
<evidence type="ECO:0000313" key="11">
    <source>
        <dbReference type="EMBL" id="SCZ87052.1"/>
    </source>
</evidence>
<dbReference type="EMBL" id="FMWO01000102">
    <property type="protein sequence ID" value="SCZ87052.1"/>
    <property type="molecule type" value="Genomic_DNA"/>
</dbReference>
<dbReference type="InterPro" id="IPR026039">
    <property type="entry name" value="YfgM"/>
</dbReference>
<sequence>MSALDFEEQEKIDRLKAWWAANGNIILLSLAILVASVAGNRLWHHYKSQQAEQAADLYAVLQQQLDKGGEAAKIRDAALLLTEGFASSGYASRAALISAQASFKAGDIPAAKTMLQWVLDKSEEMELKDLARLRLAGILLDEQQFEQALSLLNAKHGSSFVGLYADLRGDVLVASGNVKEARAAYQQALDRLDERSSYQNIVQMKMDALRD</sequence>
<dbReference type="PANTHER" id="PTHR38035">
    <property type="entry name" value="UPF0070 PROTEIN YFGM"/>
    <property type="match status" value="1"/>
</dbReference>
<gene>
    <name evidence="11" type="ORF">NSMM_90019</name>
</gene>
<dbReference type="GO" id="GO:0005886">
    <property type="term" value="C:plasma membrane"/>
    <property type="evidence" value="ECO:0007669"/>
    <property type="project" value="UniProtKB-SubCell"/>
</dbReference>
<keyword evidence="3 9" id="KW-0812">Transmembrane</keyword>
<name>A0A1G5SIY5_9PROT</name>
<evidence type="ECO:0000256" key="8">
    <source>
        <dbReference type="ARBA" id="ARBA00024235"/>
    </source>
</evidence>
<evidence type="ECO:0000256" key="5">
    <source>
        <dbReference type="ARBA" id="ARBA00023136"/>
    </source>
</evidence>
<comment type="similarity">
    <text evidence="7">Belongs to the YfgM family.</text>
</comment>
<protein>
    <recommendedName>
        <fullName evidence="8">Ancillary SecYEG translocon subunit</fullName>
    </recommendedName>
</protein>
<feature type="transmembrane region" description="Helical" evidence="9">
    <location>
        <begin position="17"/>
        <end position="38"/>
    </location>
</feature>
<keyword evidence="5 9" id="KW-0472">Membrane</keyword>
<evidence type="ECO:0000256" key="1">
    <source>
        <dbReference type="ARBA" id="ARBA00004401"/>
    </source>
</evidence>
<dbReference type="Proteomes" id="UP000198729">
    <property type="component" value="Unassembled WGS sequence"/>
</dbReference>
<evidence type="ECO:0000256" key="7">
    <source>
        <dbReference type="ARBA" id="ARBA00024197"/>
    </source>
</evidence>
<dbReference type="AlphaFoldDB" id="A0A1G5SIY5"/>
<keyword evidence="4 9" id="KW-1133">Transmembrane helix</keyword>